<organism evidence="11 12">
    <name type="scientific">Gossypium anomalum</name>
    <dbReference type="NCBI Taxonomy" id="47600"/>
    <lineage>
        <taxon>Eukaryota</taxon>
        <taxon>Viridiplantae</taxon>
        <taxon>Streptophyta</taxon>
        <taxon>Embryophyta</taxon>
        <taxon>Tracheophyta</taxon>
        <taxon>Spermatophyta</taxon>
        <taxon>Magnoliopsida</taxon>
        <taxon>eudicotyledons</taxon>
        <taxon>Gunneridae</taxon>
        <taxon>Pentapetalae</taxon>
        <taxon>rosids</taxon>
        <taxon>malvids</taxon>
        <taxon>Malvales</taxon>
        <taxon>Malvaceae</taxon>
        <taxon>Malvoideae</taxon>
        <taxon>Gossypium</taxon>
    </lineage>
</organism>
<dbReference type="PANTHER" id="PTHR11926">
    <property type="entry name" value="GLUCOSYL/GLUCURONOSYL TRANSFERASES"/>
    <property type="match status" value="1"/>
</dbReference>
<dbReference type="Gene3D" id="1.10.10.10">
    <property type="entry name" value="Winged helix-like DNA-binding domain superfamily/Winged helix DNA-binding domain"/>
    <property type="match status" value="1"/>
</dbReference>
<feature type="domain" description="RecX second three-helical" evidence="9">
    <location>
        <begin position="1233"/>
        <end position="1274"/>
    </location>
</feature>
<dbReference type="InterPro" id="IPR003783">
    <property type="entry name" value="Regulatory_RecX"/>
</dbReference>
<evidence type="ECO:0000256" key="7">
    <source>
        <dbReference type="ARBA" id="ARBA00022679"/>
    </source>
</evidence>
<reference evidence="11 12" key="1">
    <citation type="journal article" date="2021" name="bioRxiv">
        <title>The Gossypium anomalum genome as a resource for cotton improvement and evolutionary analysis of hybrid incompatibility.</title>
        <authorList>
            <person name="Grover C.E."/>
            <person name="Yuan D."/>
            <person name="Arick M.A."/>
            <person name="Miller E.R."/>
            <person name="Hu G."/>
            <person name="Peterson D.G."/>
            <person name="Wendel J.F."/>
            <person name="Udall J.A."/>
        </authorList>
    </citation>
    <scope>NUCLEOTIDE SEQUENCE [LARGE SCALE GENOMIC DNA]</scope>
    <source>
        <strain evidence="11">JFW-Udall</strain>
        <tissue evidence="11">Leaf</tissue>
    </source>
</reference>
<dbReference type="InterPro" id="IPR002213">
    <property type="entry name" value="UDP_glucos_trans"/>
</dbReference>
<proteinExistence type="inferred from homology"/>
<name>A0A8J6D1V9_9ROSI</name>
<dbReference type="SUPFAM" id="SSF53756">
    <property type="entry name" value="UDP-Glycosyltransferase/glycogen phosphorylase"/>
    <property type="match status" value="3"/>
</dbReference>
<evidence type="ECO:0000256" key="3">
    <source>
        <dbReference type="ARBA" id="ARBA00009995"/>
    </source>
</evidence>
<evidence type="ECO:0000256" key="6">
    <source>
        <dbReference type="ARBA" id="ARBA00022676"/>
    </source>
</evidence>
<keyword evidence="12" id="KW-1185">Reference proteome</keyword>
<keyword evidence="5" id="KW-0963">Cytoplasm</keyword>
<dbReference type="FunFam" id="3.40.50.2000:FF:000040">
    <property type="entry name" value="UDP-glycosyltransferase 76C1"/>
    <property type="match status" value="2"/>
</dbReference>
<protein>
    <recommendedName>
        <fullName evidence="4">Regulatory protein RecX</fullName>
    </recommendedName>
</protein>
<dbReference type="InterPro" id="IPR053924">
    <property type="entry name" value="RecX_HTH_2nd"/>
</dbReference>
<dbReference type="GO" id="GO:0006282">
    <property type="term" value="P:regulation of DNA repair"/>
    <property type="evidence" value="ECO:0007669"/>
    <property type="project" value="InterPro"/>
</dbReference>
<gene>
    <name evidence="11" type="ORF">CXB51_010492</name>
</gene>
<dbReference type="Pfam" id="PF02631">
    <property type="entry name" value="RecX_HTH2"/>
    <property type="match status" value="1"/>
</dbReference>
<dbReference type="InterPro" id="IPR036388">
    <property type="entry name" value="WH-like_DNA-bd_sf"/>
</dbReference>
<dbReference type="Pfam" id="PF00201">
    <property type="entry name" value="UDPGT"/>
    <property type="match status" value="2"/>
</dbReference>
<evidence type="ECO:0000256" key="2">
    <source>
        <dbReference type="ARBA" id="ARBA00009695"/>
    </source>
</evidence>
<dbReference type="Proteomes" id="UP000701853">
    <property type="component" value="Chromosome 5"/>
</dbReference>
<dbReference type="EMBL" id="JAHUZN010000005">
    <property type="protein sequence ID" value="KAG8492759.1"/>
    <property type="molecule type" value="Genomic_DNA"/>
</dbReference>
<dbReference type="GO" id="GO:0080043">
    <property type="term" value="F:quercetin 3-O-glucosyltransferase activity"/>
    <property type="evidence" value="ECO:0007669"/>
    <property type="project" value="TreeGrafter"/>
</dbReference>
<dbReference type="HAMAP" id="MF_01114">
    <property type="entry name" value="RecX"/>
    <property type="match status" value="1"/>
</dbReference>
<dbReference type="CDD" id="cd03784">
    <property type="entry name" value="GT1_Gtf-like"/>
    <property type="match status" value="2"/>
</dbReference>
<comment type="similarity">
    <text evidence="3">Belongs to the UDP-glycosyltransferase family.</text>
</comment>
<comment type="subcellular location">
    <subcellularLocation>
        <location evidence="1">Cytoplasm</location>
    </subcellularLocation>
</comment>
<evidence type="ECO:0000256" key="4">
    <source>
        <dbReference type="ARBA" id="ARBA00018111"/>
    </source>
</evidence>
<feature type="region of interest" description="Disordered" evidence="8">
    <location>
        <begin position="1106"/>
        <end position="1134"/>
    </location>
</feature>
<evidence type="ECO:0000259" key="9">
    <source>
        <dbReference type="Pfam" id="PF02631"/>
    </source>
</evidence>
<dbReference type="OrthoDB" id="5835829at2759"/>
<dbReference type="InterPro" id="IPR053925">
    <property type="entry name" value="RecX_HTH_3rd"/>
</dbReference>
<sequence length="1379" mass="154369">MLQLATILHSRGFSITIVHPELNSLNPSNHPEFTFAFIPDKIKESQLSDEDPADKLKGSLVSTVDVAGSVQSLNKNCAAPLKKCLENILHSHHHIAAVIYDTIMFCAQIIVNDLGLPGISLRTSSATTMLVYPVLPQLGEKELMSGIESPELQALQLQRLRALIVQNPTQAMMEVIVAFTNVMKFSSAVIVNSMEFLELEALSKVRQYFPTPIFIVGPLHKLAPAICGSLLTEDDKCISWLNKQAPKSVIYVSFGSIANIDKQELIETAWGLSNSKQPFLWVVRPGMVCGSEWIESLPNGFEESVGERGCIVKWAPQKEVLAHAAVGGFWSHSGWNSTIESICEGVPMLCRPFFGDQFLSTSYICNVWKIGLELQNLERGNIERTIKRLMVDMEGKDIRKRAMDLKRKAALCLMEDGSTSCSFNGSFKFVFEPQPRSLTMFPCLIEPRVSTSEVKAPYSSDDHIFLTANVSLFGIVTLYTTPELLVPITLDDVKLWTMSSIEKLVRTSNLPENLLWDKSSIASFIRPGNSDRILPENRFQLRFREISSAGIWPSSFGISPKKPLSPRFDEDLADKLKESLVSTVNAVGPLQSLNKNCAAPLQNCLENILHSHHHIAAVIYDTLMFCAQTIANDLGLPGIALRTSSATTMLLYFRCIHGGYGRKGYQKESYGFDEESCSLSYGRRFYKLFFRWVNKADNNKLKESPVSSVDVVGPLQSLNKNCAAPLKKCLENIFHSHHHIAAVIYDTLMFCAQTIVNDLGLPAITLRTSSATTMLLFPVLPQLGEKELMSGIESPELQALQLQRLRALMIQNPTQAIMEVRAGVTNAMKLSSAIIVNSMEFLELEALSKLRQYFPTPIFIVGPLHKLAPAICDSLLTEDDKCISWLNKQAPKSVIYVSFGSIANIDNQELIETAWGLSNSKQPFLWVVRPGMVCGSEWIESLPNGFEESVGERGCIVKWAPQKEVLAHAALGGFWSHCGWNSTIESICEGVPMLCRPFFGDQHLTTSYICNVWKIGLELQNLERGNIERKIKRLMVDMEGKDIRKRAMDFKRKAALCLMEDGSTSCSLNRFSKCRFLRVILASKSHPHFSFESSHFPVRYIPKKSLETEEPETSSHSKGLSKNESRKSAASNVFGRQFTNNEGSVIDKKSQTQSGVFKKIALYDDVQQGDEIMEKPVEAVEEVPQGQNINRKNPLQVCKRMSDAEKKKLLGKRFDPDIVETLITDLQNRGLINDSLYAEAFSRSRWSSSTWGPRRIKQALFKKGISEADAENALKLVFEVRDSDSNDDQESRLGFSKLSMDHLLSQASKQWLRGRDVPKETRKSRIIRWLQYRGFNWGVIGSVLKNILPKGTKSYAVMVQHPDSTWTCDVGKMGPRELS</sequence>
<keyword evidence="7" id="KW-0808">Transferase</keyword>
<feature type="domain" description="RecX third three-helical" evidence="10">
    <location>
        <begin position="1301"/>
        <end position="1344"/>
    </location>
</feature>
<accession>A0A8J6D1V9</accession>
<evidence type="ECO:0000313" key="12">
    <source>
        <dbReference type="Proteomes" id="UP000701853"/>
    </source>
</evidence>
<evidence type="ECO:0000256" key="5">
    <source>
        <dbReference type="ARBA" id="ARBA00022490"/>
    </source>
</evidence>
<evidence type="ECO:0000259" key="10">
    <source>
        <dbReference type="Pfam" id="PF21981"/>
    </source>
</evidence>
<dbReference type="Pfam" id="PF21981">
    <property type="entry name" value="RecX_HTH3"/>
    <property type="match status" value="1"/>
</dbReference>
<dbReference type="GO" id="GO:0005737">
    <property type="term" value="C:cytoplasm"/>
    <property type="evidence" value="ECO:0007669"/>
    <property type="project" value="UniProtKB-SubCell"/>
</dbReference>
<keyword evidence="6" id="KW-0328">Glycosyltransferase</keyword>
<evidence type="ECO:0000313" key="11">
    <source>
        <dbReference type="EMBL" id="KAG8492759.1"/>
    </source>
</evidence>
<evidence type="ECO:0000256" key="1">
    <source>
        <dbReference type="ARBA" id="ARBA00004496"/>
    </source>
</evidence>
<dbReference type="Gene3D" id="3.40.50.2000">
    <property type="entry name" value="Glycogen Phosphorylase B"/>
    <property type="match status" value="5"/>
</dbReference>
<comment type="similarity">
    <text evidence="2">Belongs to the RecX family.</text>
</comment>
<comment type="caution">
    <text evidence="11">The sequence shown here is derived from an EMBL/GenBank/DDBJ whole genome shotgun (WGS) entry which is preliminary data.</text>
</comment>
<dbReference type="GO" id="GO:0080044">
    <property type="term" value="F:quercetin 7-O-glucosyltransferase activity"/>
    <property type="evidence" value="ECO:0007669"/>
    <property type="project" value="TreeGrafter"/>
</dbReference>
<evidence type="ECO:0000256" key="8">
    <source>
        <dbReference type="SAM" id="MobiDB-lite"/>
    </source>
</evidence>
<dbReference type="PANTHER" id="PTHR11926:SF1047">
    <property type="entry name" value="UDP-GLUCOSE IRIDOID GLUCOSYLTRANSFERASE-LIKE ISOFORM X1"/>
    <property type="match status" value="1"/>
</dbReference>